<dbReference type="InterPro" id="IPR050315">
    <property type="entry name" value="FAD-oxidoreductase_2"/>
</dbReference>
<dbReference type="EMBL" id="BGZJ01000001">
    <property type="protein sequence ID" value="GBO93802.1"/>
    <property type="molecule type" value="Genomic_DNA"/>
</dbReference>
<evidence type="ECO:0000259" key="6">
    <source>
        <dbReference type="Pfam" id="PF00890"/>
    </source>
</evidence>
<protein>
    <submittedName>
        <fullName evidence="7">Fumarate reductase</fullName>
    </submittedName>
</protein>
<dbReference type="AlphaFoldDB" id="A0A388SBV1"/>
<keyword evidence="3" id="KW-0274">FAD</keyword>
<evidence type="ECO:0000313" key="7">
    <source>
        <dbReference type="EMBL" id="GBO93802.1"/>
    </source>
</evidence>
<keyword evidence="2" id="KW-0285">Flavoprotein</keyword>
<dbReference type="InterPro" id="IPR027477">
    <property type="entry name" value="Succ_DH/fumarate_Rdtase_cat_sf"/>
</dbReference>
<dbReference type="Proteomes" id="UP000266091">
    <property type="component" value="Unassembled WGS sequence"/>
</dbReference>
<accession>A0A388SBV1</accession>
<dbReference type="RefSeq" id="WP_116270105.1">
    <property type="nucleotide sequence ID" value="NZ_BGZJ01000001.1"/>
</dbReference>
<dbReference type="InterPro" id="IPR003953">
    <property type="entry name" value="FAD-dep_OxRdtase_2_FAD-bd"/>
</dbReference>
<keyword evidence="4" id="KW-0560">Oxidoreductase</keyword>
<dbReference type="PROSITE" id="PS51257">
    <property type="entry name" value="PROKAR_LIPOPROTEIN"/>
    <property type="match status" value="1"/>
</dbReference>
<dbReference type="InterPro" id="IPR036188">
    <property type="entry name" value="FAD/NAD-bd_sf"/>
</dbReference>
<dbReference type="PANTHER" id="PTHR43400:SF10">
    <property type="entry name" value="3-OXOSTEROID 1-DEHYDROGENASE"/>
    <property type="match status" value="1"/>
</dbReference>
<evidence type="ECO:0000256" key="1">
    <source>
        <dbReference type="ARBA" id="ARBA00001974"/>
    </source>
</evidence>
<proteinExistence type="predicted"/>
<dbReference type="PRINTS" id="PR00411">
    <property type="entry name" value="PNDRDTASEI"/>
</dbReference>
<evidence type="ECO:0000256" key="3">
    <source>
        <dbReference type="ARBA" id="ARBA00022827"/>
    </source>
</evidence>
<dbReference type="GO" id="GO:0016491">
    <property type="term" value="F:oxidoreductase activity"/>
    <property type="evidence" value="ECO:0007669"/>
    <property type="project" value="UniProtKB-KW"/>
</dbReference>
<evidence type="ECO:0000256" key="4">
    <source>
        <dbReference type="ARBA" id="ARBA00023002"/>
    </source>
</evidence>
<accession>A0A401LGX9</accession>
<name>A0A388SBV1_9BURK</name>
<reference evidence="7 8" key="1">
    <citation type="journal article" date="2018" name="Int. J. Syst. Evol. Microbiol.">
        <title>Mesosutterella multiformis gen. nov., sp. nov., a member of the family Sutterellaceae and Sutterella megalosphaeroides sp. nov., isolated from human faeces.</title>
        <authorList>
            <person name="Sakamoto M."/>
            <person name="Ikeyama N."/>
            <person name="Kunihiro T."/>
            <person name="Iino T."/>
            <person name="Yuki M."/>
            <person name="Ohkuma M."/>
        </authorList>
    </citation>
    <scope>NUCLEOTIDE SEQUENCE [LARGE SCALE GENOMIC DNA]</scope>
    <source>
        <strain evidence="7 8">4NBBH2</strain>
    </source>
</reference>
<comment type="caution">
    <text evidence="7">The sequence shown here is derived from an EMBL/GenBank/DDBJ whole genome shotgun (WGS) entry which is preliminary data.</text>
</comment>
<comment type="cofactor">
    <cofactor evidence="1">
        <name>FAD</name>
        <dbReference type="ChEBI" id="CHEBI:57692"/>
    </cofactor>
</comment>
<dbReference type="PANTHER" id="PTHR43400">
    <property type="entry name" value="FUMARATE REDUCTASE"/>
    <property type="match status" value="1"/>
</dbReference>
<feature type="chain" id="PRO_5030071238" evidence="5">
    <location>
        <begin position="23"/>
        <end position="498"/>
    </location>
</feature>
<dbReference type="SUPFAM" id="SSF51905">
    <property type="entry name" value="FAD/NAD(P)-binding domain"/>
    <property type="match status" value="1"/>
</dbReference>
<gene>
    <name evidence="7" type="ORF">MESMUL_11560</name>
</gene>
<feature type="signal peptide" evidence="5">
    <location>
        <begin position="1"/>
        <end position="22"/>
    </location>
</feature>
<organism evidence="7 8">
    <name type="scientific">Mesosutterella multiformis</name>
    <dbReference type="NCBI Taxonomy" id="2259133"/>
    <lineage>
        <taxon>Bacteria</taxon>
        <taxon>Pseudomonadati</taxon>
        <taxon>Pseudomonadota</taxon>
        <taxon>Betaproteobacteria</taxon>
        <taxon>Burkholderiales</taxon>
        <taxon>Sutterellaceae</taxon>
        <taxon>Mesosutterella</taxon>
    </lineage>
</organism>
<keyword evidence="5" id="KW-0732">Signal</keyword>
<sequence>MKLLKTIIAATLAAACVLPAQAADKTMSTDIVVLGAGCGGTSASVAAQELGAKVILLEKQGITGGTCKFSEGIMAVESKMQRDWNYGLTKDDAFQRIMRYGHWRGNGRVVRAFVEKTASTIDWMQGNGVKFEKLFSNYPDGLYTWHIYEGRGAGWLAKYQDKFVKNGGTLLLNTPATDLIQGSDGVVRGVIAKNKDGDKITINAKAVIIATGGFGANEAMKKKYLRFPGVDGLAQTGKTGDGIQMAWKAGAAEDGVEVQASYRPGPKGVGTTNQVAASAKQPHLWLNPEGDRFVDETVMLEWPFAGNALERNGGKMWVVYDQATLDYMKNEGIDLGVGVMVPVATKLTKFDSEWDAAEKAGWAKKANTLDELAKMTGMHADVLKKNVAEYNHWADIRHDGLFAKNPKYIRHVNKAPYYAIQLVATSLGTLGGIKIDDKWEVVRKDDSPIKGLYAAGNDAGGMYGDSYDLLMAGSTIAWAVNGGRIAAENAVKYIGLKK</sequence>
<dbReference type="SUPFAM" id="SSF56425">
    <property type="entry name" value="Succinate dehydrogenase/fumarate reductase flavoprotein, catalytic domain"/>
    <property type="match status" value="1"/>
</dbReference>
<dbReference type="Pfam" id="PF00890">
    <property type="entry name" value="FAD_binding_2"/>
    <property type="match status" value="1"/>
</dbReference>
<dbReference type="Gene3D" id="3.50.50.60">
    <property type="entry name" value="FAD/NAD(P)-binding domain"/>
    <property type="match status" value="1"/>
</dbReference>
<dbReference type="GO" id="GO:0008202">
    <property type="term" value="P:steroid metabolic process"/>
    <property type="evidence" value="ECO:0007669"/>
    <property type="project" value="UniProtKB-ARBA"/>
</dbReference>
<evidence type="ECO:0000256" key="5">
    <source>
        <dbReference type="SAM" id="SignalP"/>
    </source>
</evidence>
<evidence type="ECO:0000313" key="8">
    <source>
        <dbReference type="Proteomes" id="UP000266091"/>
    </source>
</evidence>
<dbReference type="Gene3D" id="3.90.700.10">
    <property type="entry name" value="Succinate dehydrogenase/fumarate reductase flavoprotein, catalytic domain"/>
    <property type="match status" value="1"/>
</dbReference>
<feature type="domain" description="FAD-dependent oxidoreductase 2 FAD-binding" evidence="6">
    <location>
        <begin position="30"/>
        <end position="464"/>
    </location>
</feature>
<dbReference type="OrthoDB" id="9813348at2"/>
<keyword evidence="8" id="KW-1185">Reference proteome</keyword>
<evidence type="ECO:0000256" key="2">
    <source>
        <dbReference type="ARBA" id="ARBA00022630"/>
    </source>
</evidence>